<evidence type="ECO:0000313" key="2">
    <source>
        <dbReference type="EMBL" id="JAD53935.1"/>
    </source>
</evidence>
<proteinExistence type="predicted"/>
<keyword evidence="1" id="KW-1133">Transmembrane helix</keyword>
<dbReference type="AlphaFoldDB" id="A0A0A9AYC6"/>
<reference evidence="2" key="2">
    <citation type="journal article" date="2015" name="Data Brief">
        <title>Shoot transcriptome of the giant reed, Arundo donax.</title>
        <authorList>
            <person name="Barrero R.A."/>
            <person name="Guerrero F.D."/>
            <person name="Moolhuijzen P."/>
            <person name="Goolsby J.A."/>
            <person name="Tidwell J."/>
            <person name="Bellgard S.E."/>
            <person name="Bellgard M.I."/>
        </authorList>
    </citation>
    <scope>NUCLEOTIDE SEQUENCE</scope>
    <source>
        <tissue evidence="2">Shoot tissue taken approximately 20 cm above the soil surface</tissue>
    </source>
</reference>
<organism evidence="2">
    <name type="scientific">Arundo donax</name>
    <name type="common">Giant reed</name>
    <name type="synonym">Donax arundinaceus</name>
    <dbReference type="NCBI Taxonomy" id="35708"/>
    <lineage>
        <taxon>Eukaryota</taxon>
        <taxon>Viridiplantae</taxon>
        <taxon>Streptophyta</taxon>
        <taxon>Embryophyta</taxon>
        <taxon>Tracheophyta</taxon>
        <taxon>Spermatophyta</taxon>
        <taxon>Magnoliopsida</taxon>
        <taxon>Liliopsida</taxon>
        <taxon>Poales</taxon>
        <taxon>Poaceae</taxon>
        <taxon>PACMAD clade</taxon>
        <taxon>Arundinoideae</taxon>
        <taxon>Arundineae</taxon>
        <taxon>Arundo</taxon>
    </lineage>
</organism>
<accession>A0A0A9AYC6</accession>
<evidence type="ECO:0000256" key="1">
    <source>
        <dbReference type="SAM" id="Phobius"/>
    </source>
</evidence>
<dbReference type="EMBL" id="GBRH01243960">
    <property type="protein sequence ID" value="JAD53935.1"/>
    <property type="molecule type" value="Transcribed_RNA"/>
</dbReference>
<protein>
    <submittedName>
        <fullName evidence="2">Uncharacterized protein</fullName>
    </submittedName>
</protein>
<keyword evidence="1" id="KW-0472">Membrane</keyword>
<keyword evidence="1" id="KW-0812">Transmembrane</keyword>
<sequence length="30" mass="3186">MFQYQIILHLGAGFLGGFAIVATLSPGFDT</sequence>
<feature type="transmembrane region" description="Helical" evidence="1">
    <location>
        <begin position="6"/>
        <end position="28"/>
    </location>
</feature>
<name>A0A0A9AYC6_ARUDO</name>
<reference evidence="2" key="1">
    <citation type="submission" date="2014-09" db="EMBL/GenBank/DDBJ databases">
        <authorList>
            <person name="Magalhaes I.L.F."/>
            <person name="Oliveira U."/>
            <person name="Santos F.R."/>
            <person name="Vidigal T.H.D.A."/>
            <person name="Brescovit A.D."/>
            <person name="Santos A.J."/>
        </authorList>
    </citation>
    <scope>NUCLEOTIDE SEQUENCE</scope>
    <source>
        <tissue evidence="2">Shoot tissue taken approximately 20 cm above the soil surface</tissue>
    </source>
</reference>